<evidence type="ECO:0000313" key="2">
    <source>
        <dbReference type="EMBL" id="AFI04699.1"/>
    </source>
</evidence>
<dbReference type="AlphaFoldDB" id="I0EP30"/>
<dbReference type="Pfam" id="PF02581">
    <property type="entry name" value="TMP-TENI"/>
    <property type="match status" value="1"/>
</dbReference>
<dbReference type="STRING" id="182217.HCW_07205"/>
<dbReference type="Gene3D" id="3.20.20.70">
    <property type="entry name" value="Aldolase class I"/>
    <property type="match status" value="1"/>
</dbReference>
<feature type="domain" description="Thiamine phosphate synthase/TenI" evidence="1">
    <location>
        <begin position="41"/>
        <end position="191"/>
    </location>
</feature>
<dbReference type="EMBL" id="CP003479">
    <property type="protein sequence ID" value="AFI04699.1"/>
    <property type="molecule type" value="Genomic_DNA"/>
</dbReference>
<dbReference type="GO" id="GO:0009228">
    <property type="term" value="P:thiamine biosynthetic process"/>
    <property type="evidence" value="ECO:0007669"/>
    <property type="project" value="UniProtKB-KW"/>
</dbReference>
<dbReference type="RefSeq" id="WP_014661566.1">
    <property type="nucleotide sequence ID" value="NC_017737.1"/>
</dbReference>
<dbReference type="KEGG" id="hce:HCW_07205"/>
<dbReference type="HOGENOM" id="CLU_018272_5_0_7"/>
<dbReference type="Proteomes" id="UP000005010">
    <property type="component" value="Chromosome"/>
</dbReference>
<dbReference type="SUPFAM" id="SSF51391">
    <property type="entry name" value="Thiamin phosphate synthase"/>
    <property type="match status" value="1"/>
</dbReference>
<proteinExistence type="predicted"/>
<dbReference type="InterPro" id="IPR022998">
    <property type="entry name" value="ThiamineP_synth_TenI"/>
</dbReference>
<dbReference type="InterPro" id="IPR036206">
    <property type="entry name" value="ThiamineP_synth_sf"/>
</dbReference>
<keyword evidence="3" id="KW-1185">Reference proteome</keyword>
<evidence type="ECO:0000259" key="1">
    <source>
        <dbReference type="Pfam" id="PF02581"/>
    </source>
</evidence>
<evidence type="ECO:0000313" key="3">
    <source>
        <dbReference type="Proteomes" id="UP000005010"/>
    </source>
</evidence>
<organism evidence="2 3">
    <name type="scientific">Helicobacter cetorum (strain ATCC BAA-429 / MIT 00-7128)</name>
    <dbReference type="NCBI Taxonomy" id="182217"/>
    <lineage>
        <taxon>Bacteria</taxon>
        <taxon>Pseudomonadati</taxon>
        <taxon>Campylobacterota</taxon>
        <taxon>Epsilonproteobacteria</taxon>
        <taxon>Campylobacterales</taxon>
        <taxon>Helicobacteraceae</taxon>
        <taxon>Helicobacter</taxon>
    </lineage>
</organism>
<protein>
    <submittedName>
        <fullName evidence="2">Thiamine monophosphate synthase</fullName>
    </submittedName>
</protein>
<gene>
    <name evidence="2" type="ordered locus">HCW_07205</name>
</gene>
<name>I0EP30_HELC0</name>
<reference evidence="3" key="1">
    <citation type="submission" date="2012-04" db="EMBL/GenBank/DDBJ databases">
        <title>Complete genome sequence of Helicobacter cetorum strain MIT 00-7128.</title>
        <authorList>
            <person name="Kersulyte D."/>
            <person name="Berg D.E."/>
        </authorList>
    </citation>
    <scope>NUCLEOTIDE SEQUENCE [LARGE SCALE GENOMIC DNA]</scope>
    <source>
        <strain evidence="3">MIT 00-7128</strain>
    </source>
</reference>
<dbReference type="eggNOG" id="COG0352">
    <property type="taxonomic scope" value="Bacteria"/>
</dbReference>
<dbReference type="InterPro" id="IPR013785">
    <property type="entry name" value="Aldolase_TIM"/>
</dbReference>
<dbReference type="PATRIC" id="fig|182217.3.peg.1523"/>
<dbReference type="CDD" id="cd00564">
    <property type="entry name" value="TMP_TenI"/>
    <property type="match status" value="1"/>
</dbReference>
<sequence>MQGYFIVPPLLYSSNPTKIFIKTLEKIFSTHVINKACLRNDCNLIQNYLKPFVEICKTYEVESYINCEEAFLSVKIALDYSFEGVHFKDRFYPNFEPLKRLLNTLKAHNKRCFYSAHSIECARYMLKNKIDYVTLSPIFLTPNKGKPLGLEVFKHFNDMEKSRLFALGGIITQGQIDCLRGQGIGGFSAIRYFLQ</sequence>
<accession>I0EP30</accession>